<keyword evidence="2" id="KW-0456">Lyase</keyword>
<sequence length="266" mass="28127">MITTTYQTLAVDTDGRGVTRVTLNRPDVMNAFDETMIAELTEVFEQAGAAPSTRIIVLAAAGKAFSAGADLRWMERASANSEQANLEDARRFAGMMHVLQACPKPVIARVDGAAFGGGVGLCCACDIVIASTRAKFAVSEAKFGILPSVIGPYLVNAVGKRHALRLALTAELIDAARAVEIGLVHELAEAGQLDATVDRIITSLLANGPQALAEVKQWFGQLHVGPIDEAVRERSAGTIARVRCTGEAREGFAAFLGKRPAAWVQA</sequence>
<dbReference type="PANTHER" id="PTHR42964">
    <property type="entry name" value="ENOYL-COA HYDRATASE"/>
    <property type="match status" value="1"/>
</dbReference>
<evidence type="ECO:0000256" key="1">
    <source>
        <dbReference type="ARBA" id="ARBA00005254"/>
    </source>
</evidence>
<dbReference type="InterPro" id="IPR051683">
    <property type="entry name" value="Enoyl-CoA_Hydratase/Isomerase"/>
</dbReference>
<evidence type="ECO:0000313" key="2">
    <source>
        <dbReference type="EMBL" id="PIL38294.1"/>
    </source>
</evidence>
<dbReference type="EC" id="4.2.1.17" evidence="2"/>
<accession>A0A2G8SWZ8</accession>
<evidence type="ECO:0000313" key="3">
    <source>
        <dbReference type="Proteomes" id="UP000228593"/>
    </source>
</evidence>
<dbReference type="EMBL" id="PDOB01000040">
    <property type="protein sequence ID" value="PIL38294.1"/>
    <property type="molecule type" value="Genomic_DNA"/>
</dbReference>
<organism evidence="2 3">
    <name type="scientific">Massilia psychrophila</name>
    <dbReference type="NCBI Taxonomy" id="1603353"/>
    <lineage>
        <taxon>Bacteria</taxon>
        <taxon>Pseudomonadati</taxon>
        <taxon>Pseudomonadota</taxon>
        <taxon>Betaproteobacteria</taxon>
        <taxon>Burkholderiales</taxon>
        <taxon>Oxalobacteraceae</taxon>
        <taxon>Telluria group</taxon>
        <taxon>Massilia</taxon>
    </lineage>
</organism>
<reference evidence="2 3" key="1">
    <citation type="submission" date="2017-10" db="EMBL/GenBank/DDBJ databases">
        <title>Massilia psychrophilum sp. nov., a novel purple-pigmented bacterium isolated from Tianshan glacier, Xinjiang Municipality, China.</title>
        <authorList>
            <person name="Wang H."/>
        </authorList>
    </citation>
    <scope>NUCLEOTIDE SEQUENCE [LARGE SCALE GENOMIC DNA]</scope>
    <source>
        <strain evidence="2 3">JCM 30813</strain>
    </source>
</reference>
<dbReference type="InterPro" id="IPR029045">
    <property type="entry name" value="ClpP/crotonase-like_dom_sf"/>
</dbReference>
<comment type="similarity">
    <text evidence="1">Belongs to the enoyl-CoA hydratase/isomerase family.</text>
</comment>
<dbReference type="Proteomes" id="UP000228593">
    <property type="component" value="Unassembled WGS sequence"/>
</dbReference>
<protein>
    <submittedName>
        <fullName evidence="2">Enoyl-CoA hydratase</fullName>
        <ecNumber evidence="2">4.2.1.17</ecNumber>
    </submittedName>
</protein>
<gene>
    <name evidence="2" type="ORF">CR103_18710</name>
</gene>
<proteinExistence type="inferred from homology"/>
<dbReference type="PANTHER" id="PTHR42964:SF1">
    <property type="entry name" value="POLYKETIDE BIOSYNTHESIS ENOYL-COA HYDRATASE PKSH-RELATED"/>
    <property type="match status" value="1"/>
</dbReference>
<dbReference type="CDD" id="cd06558">
    <property type="entry name" value="crotonase-like"/>
    <property type="match status" value="1"/>
</dbReference>
<dbReference type="AlphaFoldDB" id="A0A2G8SWZ8"/>
<dbReference type="GO" id="GO:0008300">
    <property type="term" value="P:isoprenoid catabolic process"/>
    <property type="evidence" value="ECO:0007669"/>
    <property type="project" value="TreeGrafter"/>
</dbReference>
<dbReference type="InterPro" id="IPR001753">
    <property type="entry name" value="Enoyl-CoA_hydra/iso"/>
</dbReference>
<dbReference type="RefSeq" id="WP_099917460.1">
    <property type="nucleotide sequence ID" value="NZ_BMHS01000015.1"/>
</dbReference>
<dbReference type="GO" id="GO:0004300">
    <property type="term" value="F:enoyl-CoA hydratase activity"/>
    <property type="evidence" value="ECO:0007669"/>
    <property type="project" value="UniProtKB-EC"/>
</dbReference>
<dbReference type="InterPro" id="IPR014748">
    <property type="entry name" value="Enoyl-CoA_hydra_C"/>
</dbReference>
<dbReference type="OrthoDB" id="9807606at2"/>
<dbReference type="SUPFAM" id="SSF52096">
    <property type="entry name" value="ClpP/crotonase"/>
    <property type="match status" value="1"/>
</dbReference>
<dbReference type="Pfam" id="PF00378">
    <property type="entry name" value="ECH_1"/>
    <property type="match status" value="1"/>
</dbReference>
<comment type="caution">
    <text evidence="2">The sequence shown here is derived from an EMBL/GenBank/DDBJ whole genome shotgun (WGS) entry which is preliminary data.</text>
</comment>
<dbReference type="Gene3D" id="1.10.12.10">
    <property type="entry name" value="Lyase 2-enoyl-coa Hydratase, Chain A, domain 2"/>
    <property type="match status" value="1"/>
</dbReference>
<dbReference type="Gene3D" id="3.90.226.10">
    <property type="entry name" value="2-enoyl-CoA Hydratase, Chain A, domain 1"/>
    <property type="match status" value="1"/>
</dbReference>
<keyword evidence="3" id="KW-1185">Reference proteome</keyword>
<name>A0A2G8SWZ8_9BURK</name>